<dbReference type="Proteomes" id="UP000258927">
    <property type="component" value="Chromosome"/>
</dbReference>
<dbReference type="AlphaFoldDB" id="A0A2R4MGG3"/>
<name>A0A2R4MGG3_9HYPH</name>
<organism evidence="1 2">
    <name type="scientific">Maritalea myrionectae</name>
    <dbReference type="NCBI Taxonomy" id="454601"/>
    <lineage>
        <taxon>Bacteria</taxon>
        <taxon>Pseudomonadati</taxon>
        <taxon>Pseudomonadota</taxon>
        <taxon>Alphaproteobacteria</taxon>
        <taxon>Hyphomicrobiales</taxon>
        <taxon>Devosiaceae</taxon>
        <taxon>Maritalea</taxon>
    </lineage>
</organism>
<sequence>MRFLKQFFKSLNNEHISKQDAQQTFRQFAQNLMAMKARRRSPRLRKVVSH</sequence>
<evidence type="ECO:0000313" key="2">
    <source>
        <dbReference type="Proteomes" id="UP000258927"/>
    </source>
</evidence>
<dbReference type="STRING" id="1122213.GCA_000423365_00265"/>
<dbReference type="EMBL" id="CP021330">
    <property type="protein sequence ID" value="AVX05141.1"/>
    <property type="molecule type" value="Genomic_DNA"/>
</dbReference>
<evidence type="ECO:0000313" key="1">
    <source>
        <dbReference type="EMBL" id="AVX05141.1"/>
    </source>
</evidence>
<dbReference type="KEGG" id="mmyr:MXMO3_02629"/>
<proteinExistence type="predicted"/>
<reference evidence="1 2" key="1">
    <citation type="submission" date="2017-05" db="EMBL/GenBank/DDBJ databases">
        <title>Genome Analysis of Maritalea myrionectae HL2708#5.</title>
        <authorList>
            <consortium name="Cotde Inc.-PKNU"/>
            <person name="Jang D."/>
            <person name="Oh H.-M."/>
        </authorList>
    </citation>
    <scope>NUCLEOTIDE SEQUENCE [LARGE SCALE GENOMIC DNA]</scope>
    <source>
        <strain evidence="1 2">HL2708#5</strain>
    </source>
</reference>
<protein>
    <submittedName>
        <fullName evidence="1">Uncharacterized protein</fullName>
    </submittedName>
</protein>
<dbReference type="RefSeq" id="WP_162889268.1">
    <property type="nucleotide sequence ID" value="NZ_CP021330.1"/>
</dbReference>
<gene>
    <name evidence="1" type="ORF">MXMO3_02629</name>
</gene>
<accession>A0A2R4MGG3</accession>
<keyword evidence="2" id="KW-1185">Reference proteome</keyword>